<keyword evidence="2" id="KW-1185">Reference proteome</keyword>
<comment type="caution">
    <text evidence="1">The sequence shown here is derived from an EMBL/GenBank/DDBJ whole genome shotgun (WGS) entry which is preliminary data.</text>
</comment>
<accession>A0A7X1THB3</accession>
<evidence type="ECO:0000313" key="2">
    <source>
        <dbReference type="Proteomes" id="UP000484381"/>
    </source>
</evidence>
<organism evidence="1 2">
    <name type="scientific">Paraburkholderia franconis</name>
    <dbReference type="NCBI Taxonomy" id="2654983"/>
    <lineage>
        <taxon>Bacteria</taxon>
        <taxon>Pseudomonadati</taxon>
        <taxon>Pseudomonadota</taxon>
        <taxon>Betaproteobacteria</taxon>
        <taxon>Burkholderiales</taxon>
        <taxon>Burkholderiaceae</taxon>
        <taxon>Paraburkholderia</taxon>
    </lineage>
</organism>
<evidence type="ECO:0000313" key="1">
    <source>
        <dbReference type="EMBL" id="MPW19064.1"/>
    </source>
</evidence>
<name>A0A7X1THB3_9BURK</name>
<dbReference type="AlphaFoldDB" id="A0A7X1THB3"/>
<dbReference type="EMBL" id="WHNP01000017">
    <property type="protein sequence ID" value="MPW19064.1"/>
    <property type="molecule type" value="Genomic_DNA"/>
</dbReference>
<dbReference type="RefSeq" id="WP_152760741.1">
    <property type="nucleotide sequence ID" value="NZ_WHNP01000017.1"/>
</dbReference>
<gene>
    <name evidence="1" type="ORF">GCT13_19725</name>
</gene>
<dbReference type="Proteomes" id="UP000484381">
    <property type="component" value="Unassembled WGS sequence"/>
</dbReference>
<protein>
    <submittedName>
        <fullName evidence="1">Uncharacterized protein</fullName>
    </submittedName>
</protein>
<proteinExistence type="predicted"/>
<reference evidence="1 2" key="1">
    <citation type="submission" date="2019-10" db="EMBL/GenBank/DDBJ databases">
        <title>Paraburkholderia sp. isolated from nodules of Mimosa pudica from Brazilian Atlantic Forest soils.</title>
        <authorList>
            <person name="Paulitsch F."/>
            <person name="Hungria M."/>
            <person name="Dall'Agnol R."/>
        </authorList>
    </citation>
    <scope>NUCLEOTIDE SEQUENCE [LARGE SCALE GENOMIC DNA]</scope>
    <source>
        <strain evidence="1 2">CNPSo 3157</strain>
    </source>
</reference>
<sequence length="163" mass="17214">MFALDAPSGQTHQYLYSGFGIGRSGGLSTLLRIPRLALPKVIVKGDELSGSGSTTDFTSMGWLYLTDSFKGADLANPKSLEGGTIYLEGAAGYLLGGTGSFMLLGINRDLLLMGIVKPEMIGTAIRSAPAALVMGGVNEGLQDTRGFAFMFGQVIYKSLYTQD</sequence>